<proteinExistence type="inferred from homology"/>
<comment type="function">
    <text evidence="12">The main replicative DNA helicase, it participates in initiation and elongation during chromosome replication. Travels ahead of the DNA replisome, separating dsDNA into templates for DNA synthesis. A processive ATP-dependent 5'-3' DNA helicase it has DNA-dependent ATPase activity.</text>
</comment>
<dbReference type="InterPro" id="IPR003593">
    <property type="entry name" value="AAA+_ATPase"/>
</dbReference>
<evidence type="ECO:0000256" key="2">
    <source>
        <dbReference type="ARBA" id="ARBA00022515"/>
    </source>
</evidence>
<dbReference type="SMART" id="SM00382">
    <property type="entry name" value="AAA"/>
    <property type="match status" value="1"/>
</dbReference>
<dbReference type="Gene3D" id="1.10.860.10">
    <property type="entry name" value="DNAb Helicase, Chain A"/>
    <property type="match status" value="1"/>
</dbReference>
<feature type="domain" description="SF4 helicase" evidence="13">
    <location>
        <begin position="180"/>
        <end position="456"/>
    </location>
</feature>
<keyword evidence="2 12" id="KW-0639">Primosome</keyword>
<organism evidence="14 15">
    <name type="scientific">Falseniella ignava</name>
    <dbReference type="NCBI Taxonomy" id="137730"/>
    <lineage>
        <taxon>Bacteria</taxon>
        <taxon>Bacillati</taxon>
        <taxon>Bacillota</taxon>
        <taxon>Bacilli</taxon>
        <taxon>Lactobacillales</taxon>
        <taxon>Aerococcaceae</taxon>
        <taxon>Falseniella</taxon>
    </lineage>
</organism>
<comment type="similarity">
    <text evidence="1 12">Belongs to the helicase family. DnaB subfamily.</text>
</comment>
<dbReference type="InterPro" id="IPR036185">
    <property type="entry name" value="DNA_heli_DnaB-like_N_sf"/>
</dbReference>
<evidence type="ECO:0000256" key="5">
    <source>
        <dbReference type="ARBA" id="ARBA00022801"/>
    </source>
</evidence>
<keyword evidence="4 12" id="KW-0547">Nucleotide-binding</keyword>
<dbReference type="PROSITE" id="PS51199">
    <property type="entry name" value="SF4_HELICASE"/>
    <property type="match status" value="1"/>
</dbReference>
<dbReference type="EMBL" id="PKHE01000025">
    <property type="protein sequence ID" value="PKY87553.1"/>
    <property type="molecule type" value="Genomic_DNA"/>
</dbReference>
<keyword evidence="7 12" id="KW-0067">ATP-binding</keyword>
<dbReference type="GO" id="GO:0003677">
    <property type="term" value="F:DNA binding"/>
    <property type="evidence" value="ECO:0007669"/>
    <property type="project" value="UniProtKB-UniRule"/>
</dbReference>
<dbReference type="InterPro" id="IPR007694">
    <property type="entry name" value="DNA_helicase_DnaB-like_C"/>
</dbReference>
<dbReference type="InterPro" id="IPR007692">
    <property type="entry name" value="DNA_helicase_DnaB"/>
</dbReference>
<dbReference type="NCBIfam" id="NF004384">
    <property type="entry name" value="PRK05748.1"/>
    <property type="match status" value="1"/>
</dbReference>
<dbReference type="SUPFAM" id="SSF48024">
    <property type="entry name" value="N-terminal domain of DnaB helicase"/>
    <property type="match status" value="1"/>
</dbReference>
<evidence type="ECO:0000256" key="1">
    <source>
        <dbReference type="ARBA" id="ARBA00008428"/>
    </source>
</evidence>
<dbReference type="InterPro" id="IPR027417">
    <property type="entry name" value="P-loop_NTPase"/>
</dbReference>
<accession>A0A2I1JW40</accession>
<evidence type="ECO:0000256" key="6">
    <source>
        <dbReference type="ARBA" id="ARBA00022806"/>
    </source>
</evidence>
<reference evidence="14 15" key="1">
    <citation type="submission" date="2017-12" db="EMBL/GenBank/DDBJ databases">
        <title>Phylogenetic diversity of female urinary microbiome.</title>
        <authorList>
            <person name="Thomas-White K."/>
            <person name="Wolfe A.J."/>
        </authorList>
    </citation>
    <scope>NUCLEOTIDE SEQUENCE [LARGE SCALE GENOMIC DNA]</scope>
    <source>
        <strain evidence="14 15">UMB0898</strain>
    </source>
</reference>
<keyword evidence="3 12" id="KW-0235">DNA replication</keyword>
<dbReference type="Pfam" id="PF00772">
    <property type="entry name" value="DnaB"/>
    <property type="match status" value="1"/>
</dbReference>
<dbReference type="Gene3D" id="3.40.50.300">
    <property type="entry name" value="P-loop containing nucleotide triphosphate hydrolases"/>
    <property type="match status" value="1"/>
</dbReference>
<dbReference type="OrthoDB" id="9773982at2"/>
<dbReference type="CDD" id="cd00984">
    <property type="entry name" value="DnaB_C"/>
    <property type="match status" value="1"/>
</dbReference>
<sequence length="463" mass="51820">MENLETMNYQLPNSIEAEKAVLGSLMLDSVQVGTIQSIITDDDFYLEKHRKIFQAMEQLFDQERTIDVVTLIDLLRSVNELDNVGGEEYIIELWEETPSAANADNYAQIISEKAQLRSLFHAADKVRNAAIQEGDSVNNIIDESERLILAVGENNQNDKLRSIRPLISEAFERVEELSKLKKDVVGLPTGYVQLDKLTTGFHPDQLIIIAARPSVGKTAFALNIAQNVATKQKVPVAIFSLEMGALDLVNRIICAEGNIDATNLRTGQLTDSEWDSFALATNVLADAPIYIDDSPGIKVSEIRAKCRRLKQERADLGLIVIDYLQLIDGSGRTENRQQEVSEISRQLKKLAKELAVPVIALSQLSRGVEHRQNKRPMLADIRESGSIEQDADIVAFLYREDYHQQDEDEESTPSIGDMPNNTIEVIIAKNRAGARDTVKLLFKKEYNKFSSLVPFDESQIPPL</sequence>
<dbReference type="AlphaFoldDB" id="A0A2I1JW40"/>
<dbReference type="SUPFAM" id="SSF52540">
    <property type="entry name" value="P-loop containing nucleoside triphosphate hydrolases"/>
    <property type="match status" value="1"/>
</dbReference>
<evidence type="ECO:0000256" key="10">
    <source>
        <dbReference type="ARBA" id="ARBA00048954"/>
    </source>
</evidence>
<dbReference type="NCBIfam" id="TIGR00665">
    <property type="entry name" value="DnaB"/>
    <property type="match status" value="1"/>
</dbReference>
<evidence type="ECO:0000256" key="12">
    <source>
        <dbReference type="RuleBase" id="RU362085"/>
    </source>
</evidence>
<comment type="caution">
    <text evidence="14">The sequence shown here is derived from an EMBL/GenBank/DDBJ whole genome shotgun (WGS) entry which is preliminary data.</text>
</comment>
<evidence type="ECO:0000256" key="7">
    <source>
        <dbReference type="ARBA" id="ARBA00022840"/>
    </source>
</evidence>
<protein>
    <recommendedName>
        <fullName evidence="11 12">Replicative DNA helicase</fullName>
        <ecNumber evidence="11 12">5.6.2.3</ecNumber>
    </recommendedName>
</protein>
<dbReference type="PANTHER" id="PTHR30153:SF2">
    <property type="entry name" value="REPLICATIVE DNA HELICASE"/>
    <property type="match status" value="1"/>
</dbReference>
<evidence type="ECO:0000313" key="14">
    <source>
        <dbReference type="EMBL" id="PKY87553.1"/>
    </source>
</evidence>
<evidence type="ECO:0000256" key="3">
    <source>
        <dbReference type="ARBA" id="ARBA00022705"/>
    </source>
</evidence>
<keyword evidence="6 12" id="KW-0347">Helicase</keyword>
<dbReference type="Proteomes" id="UP000234384">
    <property type="component" value="Unassembled WGS sequence"/>
</dbReference>
<dbReference type="InterPro" id="IPR016136">
    <property type="entry name" value="DNA_helicase_N/primase_C"/>
</dbReference>
<dbReference type="GO" id="GO:1990077">
    <property type="term" value="C:primosome complex"/>
    <property type="evidence" value="ECO:0007669"/>
    <property type="project" value="UniProtKB-UniRule"/>
</dbReference>
<name>A0A2I1JW40_9LACT</name>
<dbReference type="GO" id="GO:0016887">
    <property type="term" value="F:ATP hydrolysis activity"/>
    <property type="evidence" value="ECO:0007669"/>
    <property type="project" value="RHEA"/>
</dbReference>
<evidence type="ECO:0000256" key="9">
    <source>
        <dbReference type="ARBA" id="ARBA00023235"/>
    </source>
</evidence>
<keyword evidence="5 12" id="KW-0378">Hydrolase</keyword>
<evidence type="ECO:0000256" key="4">
    <source>
        <dbReference type="ARBA" id="ARBA00022741"/>
    </source>
</evidence>
<dbReference type="EC" id="5.6.2.3" evidence="11 12"/>
<dbReference type="GO" id="GO:0005524">
    <property type="term" value="F:ATP binding"/>
    <property type="evidence" value="ECO:0007669"/>
    <property type="project" value="UniProtKB-UniRule"/>
</dbReference>
<keyword evidence="9" id="KW-0413">Isomerase</keyword>
<gene>
    <name evidence="14" type="ORF">CYJ57_07250</name>
</gene>
<evidence type="ECO:0000313" key="15">
    <source>
        <dbReference type="Proteomes" id="UP000234384"/>
    </source>
</evidence>
<dbReference type="GO" id="GO:0006269">
    <property type="term" value="P:DNA replication, synthesis of primer"/>
    <property type="evidence" value="ECO:0007669"/>
    <property type="project" value="UniProtKB-UniRule"/>
</dbReference>
<evidence type="ECO:0000259" key="13">
    <source>
        <dbReference type="PROSITE" id="PS51199"/>
    </source>
</evidence>
<dbReference type="FunFam" id="3.40.50.300:FF:000076">
    <property type="entry name" value="Replicative DNA helicase"/>
    <property type="match status" value="1"/>
</dbReference>
<dbReference type="GO" id="GO:0005829">
    <property type="term" value="C:cytosol"/>
    <property type="evidence" value="ECO:0007669"/>
    <property type="project" value="TreeGrafter"/>
</dbReference>
<dbReference type="PANTHER" id="PTHR30153">
    <property type="entry name" value="REPLICATIVE DNA HELICASE DNAB"/>
    <property type="match status" value="1"/>
</dbReference>
<evidence type="ECO:0000256" key="8">
    <source>
        <dbReference type="ARBA" id="ARBA00023125"/>
    </source>
</evidence>
<keyword evidence="8 12" id="KW-0238">DNA-binding</keyword>
<dbReference type="GO" id="GO:0042802">
    <property type="term" value="F:identical protein binding"/>
    <property type="evidence" value="ECO:0007669"/>
    <property type="project" value="UniProtKB-ARBA"/>
</dbReference>
<dbReference type="InterPro" id="IPR007693">
    <property type="entry name" value="DNA_helicase_DnaB-like_N"/>
</dbReference>
<dbReference type="GO" id="GO:0043139">
    <property type="term" value="F:5'-3' DNA helicase activity"/>
    <property type="evidence" value="ECO:0007669"/>
    <property type="project" value="UniProtKB-EC"/>
</dbReference>
<evidence type="ECO:0000256" key="11">
    <source>
        <dbReference type="NCBIfam" id="TIGR00665"/>
    </source>
</evidence>
<dbReference type="Pfam" id="PF03796">
    <property type="entry name" value="DnaB_C"/>
    <property type="match status" value="1"/>
</dbReference>
<comment type="catalytic activity">
    <reaction evidence="10 12">
        <text>ATP + H2O = ADP + phosphate + H(+)</text>
        <dbReference type="Rhea" id="RHEA:13065"/>
        <dbReference type="ChEBI" id="CHEBI:15377"/>
        <dbReference type="ChEBI" id="CHEBI:15378"/>
        <dbReference type="ChEBI" id="CHEBI:30616"/>
        <dbReference type="ChEBI" id="CHEBI:43474"/>
        <dbReference type="ChEBI" id="CHEBI:456216"/>
        <dbReference type="EC" id="5.6.2.3"/>
    </reaction>
</comment>
<dbReference type="RefSeq" id="WP_101954711.1">
    <property type="nucleotide sequence ID" value="NZ_PKHE01000025.1"/>
</dbReference>